<comment type="caution">
    <text evidence="2">The sequence shown here is derived from an EMBL/GenBank/DDBJ whole genome shotgun (WGS) entry which is preliminary data.</text>
</comment>
<evidence type="ECO:0000313" key="2">
    <source>
        <dbReference type="EMBL" id="KAK3294348.1"/>
    </source>
</evidence>
<proteinExistence type="predicted"/>
<dbReference type="EMBL" id="JAUEPN010000005">
    <property type="protein sequence ID" value="KAK3294348.1"/>
    <property type="molecule type" value="Genomic_DNA"/>
</dbReference>
<reference evidence="2" key="1">
    <citation type="journal article" date="2023" name="Mol. Phylogenet. Evol.">
        <title>Genome-scale phylogeny and comparative genomics of the fungal order Sordariales.</title>
        <authorList>
            <person name="Hensen N."/>
            <person name="Bonometti L."/>
            <person name="Westerberg I."/>
            <person name="Brannstrom I.O."/>
            <person name="Guillou S."/>
            <person name="Cros-Aarteil S."/>
            <person name="Calhoun S."/>
            <person name="Haridas S."/>
            <person name="Kuo A."/>
            <person name="Mondo S."/>
            <person name="Pangilinan J."/>
            <person name="Riley R."/>
            <person name="LaButti K."/>
            <person name="Andreopoulos B."/>
            <person name="Lipzen A."/>
            <person name="Chen C."/>
            <person name="Yan M."/>
            <person name="Daum C."/>
            <person name="Ng V."/>
            <person name="Clum A."/>
            <person name="Steindorff A."/>
            <person name="Ohm R.A."/>
            <person name="Martin F."/>
            <person name="Silar P."/>
            <person name="Natvig D.O."/>
            <person name="Lalanne C."/>
            <person name="Gautier V."/>
            <person name="Ament-Velasquez S.L."/>
            <person name="Kruys A."/>
            <person name="Hutchinson M.I."/>
            <person name="Powell A.J."/>
            <person name="Barry K."/>
            <person name="Miller A.N."/>
            <person name="Grigoriev I.V."/>
            <person name="Debuchy R."/>
            <person name="Gladieux P."/>
            <person name="Hiltunen Thoren M."/>
            <person name="Johannesson H."/>
        </authorList>
    </citation>
    <scope>NUCLEOTIDE SEQUENCE</scope>
    <source>
        <strain evidence="2">CBS 168.71</strain>
    </source>
</reference>
<feature type="region of interest" description="Disordered" evidence="1">
    <location>
        <begin position="1"/>
        <end position="40"/>
    </location>
</feature>
<feature type="compositionally biased region" description="Polar residues" evidence="1">
    <location>
        <begin position="31"/>
        <end position="40"/>
    </location>
</feature>
<dbReference type="RefSeq" id="XP_062657862.1">
    <property type="nucleotide sequence ID" value="XM_062806052.1"/>
</dbReference>
<name>A0AAE0LR21_9PEZI</name>
<sequence>MPRSKRAKPNAPLPESSSTPDMSAQAAAPSDMQTSLTGQQPTTYRNCTATCCQTDSRAAHLRALDRYTNGPCVDGLLDRGGWETLATMVIVQAGTVRKLGLARWEDLTPETREKLSSWSPAARQLWESDFLAHHEAMVRAWIWHYLDDNLFSFAGGAQGQSLVALSSPVWEHFRAFRRDLNVLLHDPKGPDDHLYRIQFYAWSRMTEHLVRKGLGEEDSIKAADLVPHYKKHLRLILQDGDDKIPDDAHDGDLRWRFGDIEDTPGGPPHHQIRQLIEAALIAQYYVHGVYPGSHTLRFSPIGSDSIFGFPVDEEWMKLTYPVEIPYYRPGSEEMPPVQLVSDPMLVVSGVDGLSYDRKFTRHAPMRVVAPWTFGGKEAAPFVYPGFEKGWEQVQARHAERIEAMLKKAGGEGAADLTDNSEASQTTQDHAADEGETEDQADSSKD</sequence>
<feature type="compositionally biased region" description="Polar residues" evidence="1">
    <location>
        <begin position="417"/>
        <end position="428"/>
    </location>
</feature>
<dbReference type="Proteomes" id="UP001278766">
    <property type="component" value="Unassembled WGS sequence"/>
</dbReference>
<reference evidence="2" key="2">
    <citation type="submission" date="2023-06" db="EMBL/GenBank/DDBJ databases">
        <authorList>
            <consortium name="Lawrence Berkeley National Laboratory"/>
            <person name="Haridas S."/>
            <person name="Hensen N."/>
            <person name="Bonometti L."/>
            <person name="Westerberg I."/>
            <person name="Brannstrom I.O."/>
            <person name="Guillou S."/>
            <person name="Cros-Aarteil S."/>
            <person name="Calhoun S."/>
            <person name="Kuo A."/>
            <person name="Mondo S."/>
            <person name="Pangilinan J."/>
            <person name="Riley R."/>
            <person name="Labutti K."/>
            <person name="Andreopoulos B."/>
            <person name="Lipzen A."/>
            <person name="Chen C."/>
            <person name="Yanf M."/>
            <person name="Daum C."/>
            <person name="Ng V."/>
            <person name="Clum A."/>
            <person name="Steindorff A."/>
            <person name="Ohm R."/>
            <person name="Martin F."/>
            <person name="Silar P."/>
            <person name="Natvig D."/>
            <person name="Lalanne C."/>
            <person name="Gautier V."/>
            <person name="Ament-Velasquez S.L."/>
            <person name="Kruys A."/>
            <person name="Hutchinson M.I."/>
            <person name="Powell A.J."/>
            <person name="Barry K."/>
            <person name="Miller A.N."/>
            <person name="Grigoriev I.V."/>
            <person name="Debuchy R."/>
            <person name="Gladieux P."/>
            <person name="Thoren M.H."/>
            <person name="Johannesson H."/>
        </authorList>
    </citation>
    <scope>NUCLEOTIDE SEQUENCE</scope>
    <source>
        <strain evidence="2">CBS 168.71</strain>
    </source>
</reference>
<protein>
    <submittedName>
        <fullName evidence="2">Uncharacterized protein</fullName>
    </submittedName>
</protein>
<dbReference type="AlphaFoldDB" id="A0AAE0LR21"/>
<accession>A0AAE0LR21</accession>
<dbReference type="GeneID" id="87843000"/>
<evidence type="ECO:0000256" key="1">
    <source>
        <dbReference type="SAM" id="MobiDB-lite"/>
    </source>
</evidence>
<organism evidence="2 3">
    <name type="scientific">Chaetomium fimeti</name>
    <dbReference type="NCBI Taxonomy" id="1854472"/>
    <lineage>
        <taxon>Eukaryota</taxon>
        <taxon>Fungi</taxon>
        <taxon>Dikarya</taxon>
        <taxon>Ascomycota</taxon>
        <taxon>Pezizomycotina</taxon>
        <taxon>Sordariomycetes</taxon>
        <taxon>Sordariomycetidae</taxon>
        <taxon>Sordariales</taxon>
        <taxon>Chaetomiaceae</taxon>
        <taxon>Chaetomium</taxon>
    </lineage>
</organism>
<gene>
    <name evidence="2" type="ORF">B0H64DRAFT_433529</name>
</gene>
<evidence type="ECO:0000313" key="3">
    <source>
        <dbReference type="Proteomes" id="UP001278766"/>
    </source>
</evidence>
<keyword evidence="3" id="KW-1185">Reference proteome</keyword>
<feature type="region of interest" description="Disordered" evidence="1">
    <location>
        <begin position="406"/>
        <end position="445"/>
    </location>
</feature>
<feature type="compositionally biased region" description="Acidic residues" evidence="1">
    <location>
        <begin position="433"/>
        <end position="445"/>
    </location>
</feature>